<keyword evidence="1" id="KW-0521">NADP</keyword>
<dbReference type="InterPro" id="IPR036291">
    <property type="entry name" value="NAD(P)-bd_dom_sf"/>
</dbReference>
<accession>A0A319CU04</accession>
<keyword evidence="4" id="KW-1185">Reference proteome</keyword>
<proteinExistence type="predicted"/>
<evidence type="ECO:0000313" key="4">
    <source>
        <dbReference type="Proteomes" id="UP000247810"/>
    </source>
</evidence>
<sequence length="206" mass="21882">MNNNCPGAAPAYFQLRDYRPLEPGDWISQNAATGTISHFVTQLAPMSGVRVISVIRDRGTADELARAKRSLQSHGAALVLTHDGLRTTTALAGKRIVVAVDSVADDALAQDMAARLISGGTLVTAGFLGVPSGGAIALGKRSATQQTALIEWLAELLTRGVLTAPALEYVHWKQGEAGLKQRLKESIRSDGQGAVGERKKILVFDR</sequence>
<dbReference type="PANTHER" id="PTHR43981:SF2">
    <property type="entry name" value="ENOYL-[ACYL-CARRIER-PROTEIN] REDUCTASE, MITOCHONDRIAL"/>
    <property type="match status" value="1"/>
</dbReference>
<dbReference type="STRING" id="1448320.A0A319CU04"/>
<evidence type="ECO:0000256" key="1">
    <source>
        <dbReference type="ARBA" id="ARBA00022857"/>
    </source>
</evidence>
<evidence type="ECO:0000256" key="2">
    <source>
        <dbReference type="ARBA" id="ARBA00023002"/>
    </source>
</evidence>
<evidence type="ECO:0000313" key="3">
    <source>
        <dbReference type="EMBL" id="PYH88029.1"/>
    </source>
</evidence>
<dbReference type="GO" id="GO:0016491">
    <property type="term" value="F:oxidoreductase activity"/>
    <property type="evidence" value="ECO:0007669"/>
    <property type="project" value="UniProtKB-KW"/>
</dbReference>
<gene>
    <name evidence="3" type="ORF">BO71DRAFT_489092</name>
</gene>
<name>A0A319CU04_9EURO</name>
<evidence type="ECO:0008006" key="5">
    <source>
        <dbReference type="Google" id="ProtNLM"/>
    </source>
</evidence>
<dbReference type="GO" id="GO:0006631">
    <property type="term" value="P:fatty acid metabolic process"/>
    <property type="evidence" value="ECO:0007669"/>
    <property type="project" value="TreeGrafter"/>
</dbReference>
<dbReference type="EMBL" id="KZ826136">
    <property type="protein sequence ID" value="PYH88029.1"/>
    <property type="molecule type" value="Genomic_DNA"/>
</dbReference>
<keyword evidence="2" id="KW-0560">Oxidoreductase</keyword>
<dbReference type="PANTHER" id="PTHR43981">
    <property type="entry name" value="ENOYL-[ACYL-CARRIER-PROTEIN] REDUCTASE, MITOCHONDRIAL"/>
    <property type="match status" value="1"/>
</dbReference>
<dbReference type="Gene3D" id="3.40.50.720">
    <property type="entry name" value="NAD(P)-binding Rossmann-like Domain"/>
    <property type="match status" value="1"/>
</dbReference>
<dbReference type="VEuPathDB" id="FungiDB:BO71DRAFT_489092"/>
<dbReference type="InterPro" id="IPR051034">
    <property type="entry name" value="Mito_Enoyl-ACP_Reductase"/>
</dbReference>
<dbReference type="Gene3D" id="3.90.180.10">
    <property type="entry name" value="Medium-chain alcohol dehydrogenases, catalytic domain"/>
    <property type="match status" value="1"/>
</dbReference>
<reference evidence="3 4" key="1">
    <citation type="submission" date="2018-02" db="EMBL/GenBank/DDBJ databases">
        <title>The genomes of Aspergillus section Nigri reveals drivers in fungal speciation.</title>
        <authorList>
            <consortium name="DOE Joint Genome Institute"/>
            <person name="Vesth T.C."/>
            <person name="Nybo J."/>
            <person name="Theobald S."/>
            <person name="Brandl J."/>
            <person name="Frisvad J.C."/>
            <person name="Nielsen K.F."/>
            <person name="Lyhne E.K."/>
            <person name="Kogle M.E."/>
            <person name="Kuo A."/>
            <person name="Riley R."/>
            <person name="Clum A."/>
            <person name="Nolan M."/>
            <person name="Lipzen A."/>
            <person name="Salamov A."/>
            <person name="Henrissat B."/>
            <person name="Wiebenga A."/>
            <person name="De vries R.P."/>
            <person name="Grigoriev I.V."/>
            <person name="Mortensen U.H."/>
            <person name="Andersen M.R."/>
            <person name="Baker S.E."/>
        </authorList>
    </citation>
    <scope>NUCLEOTIDE SEQUENCE [LARGE SCALE GENOMIC DNA]</scope>
    <source>
        <strain evidence="3 4">CBS 707.79</strain>
    </source>
</reference>
<dbReference type="Proteomes" id="UP000247810">
    <property type="component" value="Unassembled WGS sequence"/>
</dbReference>
<dbReference type="SUPFAM" id="SSF51735">
    <property type="entry name" value="NAD(P)-binding Rossmann-fold domains"/>
    <property type="match status" value="1"/>
</dbReference>
<organism evidence="3 4">
    <name type="scientific">Aspergillus ellipticus CBS 707.79</name>
    <dbReference type="NCBI Taxonomy" id="1448320"/>
    <lineage>
        <taxon>Eukaryota</taxon>
        <taxon>Fungi</taxon>
        <taxon>Dikarya</taxon>
        <taxon>Ascomycota</taxon>
        <taxon>Pezizomycotina</taxon>
        <taxon>Eurotiomycetes</taxon>
        <taxon>Eurotiomycetidae</taxon>
        <taxon>Eurotiales</taxon>
        <taxon>Aspergillaceae</taxon>
        <taxon>Aspergillus</taxon>
        <taxon>Aspergillus subgen. Circumdati</taxon>
    </lineage>
</organism>
<dbReference type="OrthoDB" id="7482721at2759"/>
<dbReference type="AlphaFoldDB" id="A0A319CU04"/>
<protein>
    <recommendedName>
        <fullName evidence="5">NAD(P)-binding protein</fullName>
    </recommendedName>
</protein>
<dbReference type="GO" id="GO:0005739">
    <property type="term" value="C:mitochondrion"/>
    <property type="evidence" value="ECO:0007669"/>
    <property type="project" value="TreeGrafter"/>
</dbReference>